<dbReference type="Pfam" id="PF14698">
    <property type="entry name" value="ASL_C2"/>
    <property type="match status" value="1"/>
</dbReference>
<evidence type="ECO:0000256" key="1">
    <source>
        <dbReference type="ARBA" id="ARBA00000985"/>
    </source>
</evidence>
<feature type="domain" description="Fumarate lyase N-terminal" evidence="10">
    <location>
        <begin position="68"/>
        <end position="363"/>
    </location>
</feature>
<dbReference type="InterPro" id="IPR008948">
    <property type="entry name" value="L-Aspartase-like"/>
</dbReference>
<gene>
    <name evidence="12" type="ORF">DTER00134_LOCUS1440</name>
</gene>
<evidence type="ECO:0000256" key="5">
    <source>
        <dbReference type="ARBA" id="ARBA00022571"/>
    </source>
</evidence>
<dbReference type="InterPro" id="IPR029419">
    <property type="entry name" value="Arg_succ_lyase_C"/>
</dbReference>
<dbReference type="Gene3D" id="1.10.275.10">
    <property type="entry name" value="Fumarase/aspartase (N-terminal domain)"/>
    <property type="match status" value="1"/>
</dbReference>
<dbReference type="PRINTS" id="PR00145">
    <property type="entry name" value="ARGSUCLYASE"/>
</dbReference>
<evidence type="ECO:0000313" key="12">
    <source>
        <dbReference type="EMBL" id="CAE0486401.1"/>
    </source>
</evidence>
<accession>A0A7S3VH97</accession>
<name>A0A7S3VH97_DUNTE</name>
<dbReference type="FunFam" id="1.10.275.10:FF:000002">
    <property type="entry name" value="Argininosuccinate lyase"/>
    <property type="match status" value="1"/>
</dbReference>
<dbReference type="FunFam" id="1.20.200.10:FF:000019">
    <property type="entry name" value="Argininosuccinate lyase chloroplastic"/>
    <property type="match status" value="1"/>
</dbReference>
<comment type="similarity">
    <text evidence="3">Belongs to the lyase 1 family. Argininosuccinate lyase subfamily.</text>
</comment>
<dbReference type="NCBIfam" id="TIGR00838">
    <property type="entry name" value="argH"/>
    <property type="match status" value="1"/>
</dbReference>
<evidence type="ECO:0000259" key="10">
    <source>
        <dbReference type="Pfam" id="PF00206"/>
    </source>
</evidence>
<comment type="pathway">
    <text evidence="2">Amino-acid biosynthesis; L-arginine biosynthesis; L-arginine from L-ornithine and carbamoyl phosphate: step 3/3.</text>
</comment>
<dbReference type="CDD" id="cd01359">
    <property type="entry name" value="Argininosuccinate_lyase"/>
    <property type="match status" value="1"/>
</dbReference>
<keyword evidence="7" id="KW-0456">Lyase</keyword>
<proteinExistence type="inferred from homology"/>
<keyword evidence="6" id="KW-0028">Amino-acid biosynthesis</keyword>
<dbReference type="Gene3D" id="1.20.200.10">
    <property type="entry name" value="Fumarase/aspartase (Central domain)"/>
    <property type="match status" value="1"/>
</dbReference>
<dbReference type="GO" id="GO:0042450">
    <property type="term" value="P:L-arginine biosynthetic process via ornithine"/>
    <property type="evidence" value="ECO:0007669"/>
    <property type="project" value="InterPro"/>
</dbReference>
<dbReference type="Gene3D" id="1.10.40.30">
    <property type="entry name" value="Fumarase/aspartase (C-terminal domain)"/>
    <property type="match status" value="1"/>
</dbReference>
<dbReference type="AlphaFoldDB" id="A0A7S3VH97"/>
<dbReference type="EMBL" id="HBIP01003295">
    <property type="protein sequence ID" value="CAE0486401.1"/>
    <property type="molecule type" value="Transcribed_RNA"/>
</dbReference>
<feature type="domain" description="Argininosuccinate lyase C-terminal" evidence="11">
    <location>
        <begin position="426"/>
        <end position="491"/>
    </location>
</feature>
<dbReference type="HAMAP" id="MF_00006">
    <property type="entry name" value="Arg_succ_lyase"/>
    <property type="match status" value="1"/>
</dbReference>
<comment type="catalytic activity">
    <reaction evidence="1">
        <text>2-(N(omega)-L-arginino)succinate = fumarate + L-arginine</text>
        <dbReference type="Rhea" id="RHEA:24020"/>
        <dbReference type="ChEBI" id="CHEBI:29806"/>
        <dbReference type="ChEBI" id="CHEBI:32682"/>
        <dbReference type="ChEBI" id="CHEBI:57472"/>
        <dbReference type="EC" id="4.3.2.1"/>
    </reaction>
</comment>
<dbReference type="PANTHER" id="PTHR43814">
    <property type="entry name" value="ARGININOSUCCINATE LYASE"/>
    <property type="match status" value="1"/>
</dbReference>
<dbReference type="InterPro" id="IPR000362">
    <property type="entry name" value="Fumarate_lyase_fam"/>
</dbReference>
<dbReference type="Pfam" id="PF00206">
    <property type="entry name" value="Lyase_1"/>
    <property type="match status" value="1"/>
</dbReference>
<dbReference type="GO" id="GO:0005829">
    <property type="term" value="C:cytosol"/>
    <property type="evidence" value="ECO:0007669"/>
    <property type="project" value="TreeGrafter"/>
</dbReference>
<dbReference type="PRINTS" id="PR00149">
    <property type="entry name" value="FUMRATELYASE"/>
</dbReference>
<evidence type="ECO:0000256" key="4">
    <source>
        <dbReference type="ARBA" id="ARBA00012338"/>
    </source>
</evidence>
<evidence type="ECO:0000256" key="6">
    <source>
        <dbReference type="ARBA" id="ARBA00022605"/>
    </source>
</evidence>
<dbReference type="InterPro" id="IPR020557">
    <property type="entry name" value="Fumarate_lyase_CS"/>
</dbReference>
<evidence type="ECO:0000256" key="9">
    <source>
        <dbReference type="SAM" id="MobiDB-lite"/>
    </source>
</evidence>
<feature type="region of interest" description="Disordered" evidence="9">
    <location>
        <begin position="19"/>
        <end position="68"/>
    </location>
</feature>
<evidence type="ECO:0000256" key="3">
    <source>
        <dbReference type="ARBA" id="ARBA00010755"/>
    </source>
</evidence>
<evidence type="ECO:0000256" key="2">
    <source>
        <dbReference type="ARBA" id="ARBA00004941"/>
    </source>
</evidence>
<dbReference type="PANTHER" id="PTHR43814:SF1">
    <property type="entry name" value="ARGININOSUCCINATE LYASE"/>
    <property type="match status" value="1"/>
</dbReference>
<evidence type="ECO:0000256" key="8">
    <source>
        <dbReference type="ARBA" id="ARBA00032749"/>
    </source>
</evidence>
<dbReference type="InterPro" id="IPR009049">
    <property type="entry name" value="Argininosuccinate_lyase"/>
</dbReference>
<keyword evidence="5" id="KW-0055">Arginine biosynthesis</keyword>
<reference evidence="12" key="1">
    <citation type="submission" date="2021-01" db="EMBL/GenBank/DDBJ databases">
        <authorList>
            <person name="Corre E."/>
            <person name="Pelletier E."/>
            <person name="Niang G."/>
            <person name="Scheremetjew M."/>
            <person name="Finn R."/>
            <person name="Kale V."/>
            <person name="Holt S."/>
            <person name="Cochrane G."/>
            <person name="Meng A."/>
            <person name="Brown T."/>
            <person name="Cohen L."/>
        </authorList>
    </citation>
    <scope>NUCLEOTIDE SEQUENCE</scope>
    <source>
        <strain evidence="12">CCMP1320</strain>
    </source>
</reference>
<dbReference type="FunFam" id="1.10.40.30:FF:000001">
    <property type="entry name" value="Argininosuccinate lyase"/>
    <property type="match status" value="1"/>
</dbReference>
<dbReference type="PROSITE" id="PS00163">
    <property type="entry name" value="FUMARATE_LYASES"/>
    <property type="match status" value="1"/>
</dbReference>
<dbReference type="SUPFAM" id="SSF48557">
    <property type="entry name" value="L-aspartase-like"/>
    <property type="match status" value="1"/>
</dbReference>
<dbReference type="GO" id="GO:0004056">
    <property type="term" value="F:argininosuccinate lyase activity"/>
    <property type="evidence" value="ECO:0007669"/>
    <property type="project" value="UniProtKB-EC"/>
</dbReference>
<protein>
    <recommendedName>
        <fullName evidence="4">argininosuccinate lyase</fullName>
        <ecNumber evidence="4">4.3.2.1</ecNumber>
    </recommendedName>
    <alternativeName>
        <fullName evidence="8">Arginosuccinase</fullName>
    </alternativeName>
</protein>
<sequence>MAYICTHQQGSVHAGRACKRSPSTQIPQILHKPPPSMTKPRVQVASSQGEGAAPSASQPAGEKKLWGGRFTGKTDPLMEKFNESLPFDKRMWAEDLKGSQVYARALSKAGILTSEEADTIVEGLKKVGSEWEAGTFVIKAGDEDIHTANERRLTEIVGAVGGKLHTGRSRNDQVATDTRLWLYKELCQIRQALQELIMVTSERAERECDVLMPGFTHLQPAMTVRWSHWLMCHAAAFQRDDMRLKDLMPRVATSPLGSGALAGNPFGVDRQFIAQELGMIGGVCPNSMDAVCDRDYVLETVFFASTLLMHLSRWAEDLIIYSSGQFGYVQCSDAYATGSSLMPQKKNPDALELIRGKAGRMQGNLAGVMCVMKGAPTTYNKDFQECWEIMYDTVNTVSDCTRIATGVISTLKIKPERMLAGLSADMLATDLAEYLVRKGLPFRETHHISGAAVKMAEDRGCALSDLKVDDLKTIHPLFEEDVEQVWDFNRSAETRDTEGGASKRSVLEQVAKMQAYLKSQQA</sequence>
<organism evidence="12">
    <name type="scientific">Dunaliella tertiolecta</name>
    <name type="common">Green alga</name>
    <dbReference type="NCBI Taxonomy" id="3047"/>
    <lineage>
        <taxon>Eukaryota</taxon>
        <taxon>Viridiplantae</taxon>
        <taxon>Chlorophyta</taxon>
        <taxon>core chlorophytes</taxon>
        <taxon>Chlorophyceae</taxon>
        <taxon>CS clade</taxon>
        <taxon>Chlamydomonadales</taxon>
        <taxon>Dunaliellaceae</taxon>
        <taxon>Dunaliella</taxon>
    </lineage>
</organism>
<evidence type="ECO:0000259" key="11">
    <source>
        <dbReference type="Pfam" id="PF14698"/>
    </source>
</evidence>
<dbReference type="InterPro" id="IPR022761">
    <property type="entry name" value="Fumarate_lyase_N"/>
</dbReference>
<evidence type="ECO:0000256" key="7">
    <source>
        <dbReference type="ARBA" id="ARBA00023239"/>
    </source>
</evidence>
<dbReference type="InterPro" id="IPR024083">
    <property type="entry name" value="Fumarase/histidase_N"/>
</dbReference>
<dbReference type="EC" id="4.3.2.1" evidence="4"/>